<evidence type="ECO:0000256" key="5">
    <source>
        <dbReference type="SAM" id="Coils"/>
    </source>
</evidence>
<keyword evidence="5" id="KW-0175">Coiled coil</keyword>
<dbReference type="InterPro" id="IPR055342">
    <property type="entry name" value="MreC_beta-barrel_core"/>
</dbReference>
<dbReference type="Pfam" id="PF04085">
    <property type="entry name" value="MreC"/>
    <property type="match status" value="1"/>
</dbReference>
<feature type="transmembrane region" description="Helical" evidence="6">
    <location>
        <begin position="18"/>
        <end position="36"/>
    </location>
</feature>
<dbReference type="EMBL" id="LPUY01000138">
    <property type="protein sequence ID" value="KUP90646.1"/>
    <property type="molecule type" value="Genomic_DNA"/>
</dbReference>
<evidence type="ECO:0000313" key="8">
    <source>
        <dbReference type="EMBL" id="KUP90646.1"/>
    </source>
</evidence>
<dbReference type="AlphaFoldDB" id="A0A132BR24"/>
<dbReference type="PANTHER" id="PTHR34138:SF1">
    <property type="entry name" value="CELL SHAPE-DETERMINING PROTEIN MREC"/>
    <property type="match status" value="1"/>
</dbReference>
<evidence type="ECO:0000256" key="4">
    <source>
        <dbReference type="ARBA" id="ARBA00032089"/>
    </source>
</evidence>
<dbReference type="InterPro" id="IPR042175">
    <property type="entry name" value="Cell/Rod_MreC_2"/>
</dbReference>
<evidence type="ECO:0000313" key="9">
    <source>
        <dbReference type="Proteomes" id="UP000068382"/>
    </source>
</evidence>
<feature type="domain" description="Rod shape-determining protein MreC beta-barrel core" evidence="7">
    <location>
        <begin position="129"/>
        <end position="268"/>
    </location>
</feature>
<protein>
    <recommendedName>
        <fullName evidence="2">Cell shape-determining protein MreC</fullName>
    </recommendedName>
    <alternativeName>
        <fullName evidence="4">Cell shape protein MreC</fullName>
    </alternativeName>
</protein>
<sequence>MAKDRSQREDYTGPLRRLLVGILVLALAIIFLVWRIDSPRVERFRAQVVDAVVPNMQWAMVPVTGAINLVRDFQSYQRLSEQNQELRSELRQMRAWKEAALQLEQENARLLDLNNVRLDLQLTYVTGVVMADSGSPFRQSVLLNVGARDGIRDGWAAMDGIGLVGRISGTGLETSRAILLTDAASAVPATLQPSGQTALVSGDNTAAPLLNFVENPELVRPGDRVVTSGDGHVFPPGLLIGQVAEDRAGRLRVRLSADYERLEFLRVLRHQGSVPITDPGALIAPVPDDMIPLPRPQSLLDGIAPTTTPDGAENG</sequence>
<dbReference type="PANTHER" id="PTHR34138">
    <property type="entry name" value="CELL SHAPE-DETERMINING PROTEIN MREC"/>
    <property type="match status" value="1"/>
</dbReference>
<comment type="similarity">
    <text evidence="1">Belongs to the MreC family.</text>
</comment>
<reference evidence="8 9" key="1">
    <citation type="submission" date="2015-12" db="EMBL/GenBank/DDBJ databases">
        <title>Genome sequence of the marine Rhodobacteraceae strain O3.65, Candidatus Tritonibacter horizontis.</title>
        <authorList>
            <person name="Poehlein A."/>
            <person name="Giebel H.A."/>
            <person name="Voget S."/>
            <person name="Brinkhoff T."/>
        </authorList>
    </citation>
    <scope>NUCLEOTIDE SEQUENCE [LARGE SCALE GENOMIC DNA]</scope>
    <source>
        <strain evidence="8 9">O3.65</strain>
    </source>
</reference>
<evidence type="ECO:0000256" key="3">
    <source>
        <dbReference type="ARBA" id="ARBA00022960"/>
    </source>
</evidence>
<dbReference type="InterPro" id="IPR007221">
    <property type="entry name" value="MreC"/>
</dbReference>
<keyword evidence="9" id="KW-1185">Reference proteome</keyword>
<proteinExistence type="inferred from homology"/>
<dbReference type="NCBIfam" id="NF010533">
    <property type="entry name" value="PRK13922.9-5"/>
    <property type="match status" value="1"/>
</dbReference>
<feature type="coiled-coil region" evidence="5">
    <location>
        <begin position="76"/>
        <end position="113"/>
    </location>
</feature>
<dbReference type="Gene3D" id="2.40.10.350">
    <property type="entry name" value="Rod shape-determining protein MreC, domain 2"/>
    <property type="match status" value="1"/>
</dbReference>
<keyword evidence="6" id="KW-1133">Transmembrane helix</keyword>
<evidence type="ECO:0000259" key="7">
    <source>
        <dbReference type="Pfam" id="PF04085"/>
    </source>
</evidence>
<dbReference type="Gene3D" id="2.40.10.340">
    <property type="entry name" value="Rod shape-determining protein MreC, domain 1"/>
    <property type="match status" value="1"/>
</dbReference>
<dbReference type="InterPro" id="IPR042177">
    <property type="entry name" value="Cell/Rod_1"/>
</dbReference>
<dbReference type="OrthoDB" id="8478127at2"/>
<accession>A0A132BR24</accession>
<dbReference type="Proteomes" id="UP000068382">
    <property type="component" value="Unassembled WGS sequence"/>
</dbReference>
<keyword evidence="6" id="KW-0812">Transmembrane</keyword>
<dbReference type="RefSeq" id="WP_068248985.1">
    <property type="nucleotide sequence ID" value="NZ_LPUY01000138.1"/>
</dbReference>
<gene>
    <name evidence="8" type="primary">mreC</name>
    <name evidence="8" type="ORF">TRIHO_45120</name>
</gene>
<dbReference type="GO" id="GO:0008360">
    <property type="term" value="P:regulation of cell shape"/>
    <property type="evidence" value="ECO:0007669"/>
    <property type="project" value="UniProtKB-KW"/>
</dbReference>
<keyword evidence="6" id="KW-0472">Membrane</keyword>
<comment type="caution">
    <text evidence="8">The sequence shown here is derived from an EMBL/GenBank/DDBJ whole genome shotgun (WGS) entry which is preliminary data.</text>
</comment>
<evidence type="ECO:0000256" key="6">
    <source>
        <dbReference type="SAM" id="Phobius"/>
    </source>
</evidence>
<dbReference type="GO" id="GO:0005886">
    <property type="term" value="C:plasma membrane"/>
    <property type="evidence" value="ECO:0007669"/>
    <property type="project" value="TreeGrafter"/>
</dbReference>
<dbReference type="PATRIC" id="fig|1768241.3.peg.4712"/>
<keyword evidence="3" id="KW-0133">Cell shape</keyword>
<organism evidence="8 9">
    <name type="scientific">Tritonibacter horizontis</name>
    <dbReference type="NCBI Taxonomy" id="1768241"/>
    <lineage>
        <taxon>Bacteria</taxon>
        <taxon>Pseudomonadati</taxon>
        <taxon>Pseudomonadota</taxon>
        <taxon>Alphaproteobacteria</taxon>
        <taxon>Rhodobacterales</taxon>
        <taxon>Paracoccaceae</taxon>
        <taxon>Tritonibacter</taxon>
    </lineage>
</organism>
<evidence type="ECO:0000256" key="2">
    <source>
        <dbReference type="ARBA" id="ARBA00013855"/>
    </source>
</evidence>
<evidence type="ECO:0000256" key="1">
    <source>
        <dbReference type="ARBA" id="ARBA00009369"/>
    </source>
</evidence>
<name>A0A132BR24_9RHOB</name>